<dbReference type="PANTHER" id="PTHR31232:SF155">
    <property type="entry name" value="PLANT SELF-INCOMPATIBILITY PROTEIN S1 FAMILY"/>
    <property type="match status" value="1"/>
</dbReference>
<dbReference type="GO" id="GO:0005576">
    <property type="term" value="C:extracellular region"/>
    <property type="evidence" value="ECO:0007669"/>
    <property type="project" value="UniProtKB-SubCell"/>
</dbReference>
<dbReference type="OrthoDB" id="1096418at2759"/>
<comment type="caution">
    <text evidence="7">The sequence shown here is derived from an EMBL/GenBank/DDBJ whole genome shotgun (WGS) entry which is preliminary data.</text>
</comment>
<keyword evidence="4 6" id="KW-0964">Secreted</keyword>
<evidence type="ECO:0000256" key="2">
    <source>
        <dbReference type="ARBA" id="ARBA00005581"/>
    </source>
</evidence>
<proteinExistence type="inferred from homology"/>
<evidence type="ECO:0000256" key="6">
    <source>
        <dbReference type="RuleBase" id="RU367044"/>
    </source>
</evidence>
<keyword evidence="5" id="KW-0732">Signal</keyword>
<comment type="similarity">
    <text evidence="2 6">Belongs to the plant self-incompatibility (S1) protein family.</text>
</comment>
<evidence type="ECO:0000313" key="7">
    <source>
        <dbReference type="EMBL" id="KAJ4836664.1"/>
    </source>
</evidence>
<name>A0A9Q0FTU9_9ROSI</name>
<dbReference type="AlphaFoldDB" id="A0A9Q0FTU9"/>
<evidence type="ECO:0000313" key="8">
    <source>
        <dbReference type="Proteomes" id="UP001141552"/>
    </source>
</evidence>
<evidence type="ECO:0000256" key="1">
    <source>
        <dbReference type="ARBA" id="ARBA00004613"/>
    </source>
</evidence>
<comment type="subcellular location">
    <subcellularLocation>
        <location evidence="1 6">Secreted</location>
    </subcellularLocation>
</comment>
<keyword evidence="3 6" id="KW-0713">Self-incompatibility</keyword>
<reference evidence="7" key="1">
    <citation type="submission" date="2022-02" db="EMBL/GenBank/DDBJ databases">
        <authorList>
            <person name="Henning P.M."/>
            <person name="McCubbin A.G."/>
            <person name="Shore J.S."/>
        </authorList>
    </citation>
    <scope>NUCLEOTIDE SEQUENCE</scope>
    <source>
        <strain evidence="7">F60SS</strain>
        <tissue evidence="7">Leaves</tissue>
    </source>
</reference>
<dbReference type="EMBL" id="JAKUCV010004051">
    <property type="protein sequence ID" value="KAJ4836664.1"/>
    <property type="molecule type" value="Genomic_DNA"/>
</dbReference>
<dbReference type="InterPro" id="IPR008972">
    <property type="entry name" value="Cupredoxin"/>
</dbReference>
<reference evidence="7" key="2">
    <citation type="journal article" date="2023" name="Plants (Basel)">
        <title>Annotation of the Turnera subulata (Passifloraceae) Draft Genome Reveals the S-Locus Evolved after the Divergence of Turneroideae from Passifloroideae in a Stepwise Manner.</title>
        <authorList>
            <person name="Henning P.M."/>
            <person name="Roalson E.H."/>
            <person name="Mir W."/>
            <person name="McCubbin A.G."/>
            <person name="Shore J.S."/>
        </authorList>
    </citation>
    <scope>NUCLEOTIDE SEQUENCE</scope>
    <source>
        <strain evidence="7">F60SS</strain>
    </source>
</reference>
<evidence type="ECO:0000256" key="5">
    <source>
        <dbReference type="ARBA" id="ARBA00022729"/>
    </source>
</evidence>
<dbReference type="InterPro" id="IPR010264">
    <property type="entry name" value="Self-incomp_S1"/>
</dbReference>
<dbReference type="Pfam" id="PF05938">
    <property type="entry name" value="Self-incomp_S1"/>
    <property type="match status" value="1"/>
</dbReference>
<evidence type="ECO:0000256" key="3">
    <source>
        <dbReference type="ARBA" id="ARBA00022471"/>
    </source>
</evidence>
<dbReference type="PANTHER" id="PTHR31232">
    <property type="match status" value="1"/>
</dbReference>
<dbReference type="SUPFAM" id="SSF49503">
    <property type="entry name" value="Cupredoxins"/>
    <property type="match status" value="1"/>
</dbReference>
<dbReference type="Proteomes" id="UP001141552">
    <property type="component" value="Unassembled WGS sequence"/>
</dbReference>
<accession>A0A9Q0FTU9</accession>
<organism evidence="7 8">
    <name type="scientific">Turnera subulata</name>
    <dbReference type="NCBI Taxonomy" id="218843"/>
    <lineage>
        <taxon>Eukaryota</taxon>
        <taxon>Viridiplantae</taxon>
        <taxon>Streptophyta</taxon>
        <taxon>Embryophyta</taxon>
        <taxon>Tracheophyta</taxon>
        <taxon>Spermatophyta</taxon>
        <taxon>Magnoliopsida</taxon>
        <taxon>eudicotyledons</taxon>
        <taxon>Gunneridae</taxon>
        <taxon>Pentapetalae</taxon>
        <taxon>rosids</taxon>
        <taxon>fabids</taxon>
        <taxon>Malpighiales</taxon>
        <taxon>Passifloraceae</taxon>
        <taxon>Turnera</taxon>
    </lineage>
</organism>
<evidence type="ECO:0000256" key="4">
    <source>
        <dbReference type="ARBA" id="ARBA00022525"/>
    </source>
</evidence>
<sequence>MTAAQVAQPEDANPNFLILAPMKVYVENGLENNSEFTIHCKSADDDLGVHVIKGGEKYEWRFRVNFLGTTLYFCGVSTKHGSGVYDLYDAPRDLTGMNGVVGWRYGPDY</sequence>
<keyword evidence="8" id="KW-1185">Reference proteome</keyword>
<protein>
    <recommendedName>
        <fullName evidence="6">S-protein homolog</fullName>
    </recommendedName>
</protein>
<gene>
    <name evidence="7" type="ORF">Tsubulata_005530</name>
</gene>
<dbReference type="GO" id="GO:0060320">
    <property type="term" value="P:rejection of self pollen"/>
    <property type="evidence" value="ECO:0007669"/>
    <property type="project" value="UniProtKB-KW"/>
</dbReference>